<proteinExistence type="predicted"/>
<evidence type="ECO:0000313" key="2">
    <source>
        <dbReference type="Proteomes" id="UP000076858"/>
    </source>
</evidence>
<evidence type="ECO:0000313" key="1">
    <source>
        <dbReference type="EMBL" id="KZS17259.1"/>
    </source>
</evidence>
<accession>A0A165A7B4</accession>
<dbReference type="EMBL" id="LRGB01000642">
    <property type="protein sequence ID" value="KZS17259.1"/>
    <property type="molecule type" value="Genomic_DNA"/>
</dbReference>
<name>A0A165A7B4_9CRUS</name>
<gene>
    <name evidence="1" type="ORF">APZ42_016844</name>
</gene>
<reference evidence="1 2" key="1">
    <citation type="submission" date="2016-03" db="EMBL/GenBank/DDBJ databases">
        <title>EvidentialGene: Evidence-directed Construction of Genes on Genomes.</title>
        <authorList>
            <person name="Gilbert D.G."/>
            <person name="Choi J.-H."/>
            <person name="Mockaitis K."/>
            <person name="Colbourne J."/>
            <person name="Pfrender M."/>
        </authorList>
    </citation>
    <scope>NUCLEOTIDE SEQUENCE [LARGE SCALE GENOMIC DNA]</scope>
    <source>
        <strain evidence="1 2">Xinb3</strain>
        <tissue evidence="1">Complete organism</tissue>
    </source>
</reference>
<sequence length="68" mass="7692">MPSTACEVSTGNKIRKVICPCSIFRTCRKVTDVLTSVEMYCNKVIIYRSLDSARKTSNHQKSTEIDSF</sequence>
<keyword evidence="2" id="KW-1185">Reference proteome</keyword>
<dbReference type="AlphaFoldDB" id="A0A165A7B4"/>
<dbReference type="Proteomes" id="UP000076858">
    <property type="component" value="Unassembled WGS sequence"/>
</dbReference>
<protein>
    <submittedName>
        <fullName evidence="1">Uncharacterized protein</fullName>
    </submittedName>
</protein>
<organism evidence="1 2">
    <name type="scientific">Daphnia magna</name>
    <dbReference type="NCBI Taxonomy" id="35525"/>
    <lineage>
        <taxon>Eukaryota</taxon>
        <taxon>Metazoa</taxon>
        <taxon>Ecdysozoa</taxon>
        <taxon>Arthropoda</taxon>
        <taxon>Crustacea</taxon>
        <taxon>Branchiopoda</taxon>
        <taxon>Diplostraca</taxon>
        <taxon>Cladocera</taxon>
        <taxon>Anomopoda</taxon>
        <taxon>Daphniidae</taxon>
        <taxon>Daphnia</taxon>
    </lineage>
</organism>
<comment type="caution">
    <text evidence="1">The sequence shown here is derived from an EMBL/GenBank/DDBJ whole genome shotgun (WGS) entry which is preliminary data.</text>
</comment>